<protein>
    <submittedName>
        <fullName evidence="1">Uncharacterized protein</fullName>
    </submittedName>
</protein>
<evidence type="ECO:0000313" key="1">
    <source>
        <dbReference type="EMBL" id="KAH7117338.1"/>
    </source>
</evidence>
<gene>
    <name evidence="1" type="ORF">EDB81DRAFT_626909</name>
</gene>
<keyword evidence="2" id="KW-1185">Reference proteome</keyword>
<dbReference type="EMBL" id="JAGMUV010000028">
    <property type="protein sequence ID" value="KAH7117338.1"/>
    <property type="molecule type" value="Genomic_DNA"/>
</dbReference>
<sequence>KENKSRKEVKDAVSSVYDQTQQASLSELDYSDFKHNYENAAFSSNNAMILSLQSVTSSSNFDFAPPPPETNASATFPSQSPSISSFSSWSSISADAQLSDLTMHFLQRPGVLGSMDILNQGHQGHQGLMESEFATINPHVLSCPNPEVMMGMGDPMIYSGYNDEPI</sequence>
<accession>A0A9P9DDV2</accession>
<feature type="non-terminal residue" evidence="1">
    <location>
        <position position="1"/>
    </location>
</feature>
<dbReference type="OrthoDB" id="4151048at2759"/>
<comment type="caution">
    <text evidence="1">The sequence shown here is derived from an EMBL/GenBank/DDBJ whole genome shotgun (WGS) entry which is preliminary data.</text>
</comment>
<dbReference type="AlphaFoldDB" id="A0A9P9DDV2"/>
<dbReference type="Proteomes" id="UP000738349">
    <property type="component" value="Unassembled WGS sequence"/>
</dbReference>
<feature type="non-terminal residue" evidence="1">
    <location>
        <position position="166"/>
    </location>
</feature>
<evidence type="ECO:0000313" key="2">
    <source>
        <dbReference type="Proteomes" id="UP000738349"/>
    </source>
</evidence>
<name>A0A9P9DDV2_9HYPO</name>
<organism evidence="1 2">
    <name type="scientific">Dactylonectria macrodidyma</name>
    <dbReference type="NCBI Taxonomy" id="307937"/>
    <lineage>
        <taxon>Eukaryota</taxon>
        <taxon>Fungi</taxon>
        <taxon>Dikarya</taxon>
        <taxon>Ascomycota</taxon>
        <taxon>Pezizomycotina</taxon>
        <taxon>Sordariomycetes</taxon>
        <taxon>Hypocreomycetidae</taxon>
        <taxon>Hypocreales</taxon>
        <taxon>Nectriaceae</taxon>
        <taxon>Dactylonectria</taxon>
    </lineage>
</organism>
<proteinExistence type="predicted"/>
<reference evidence="1" key="1">
    <citation type="journal article" date="2021" name="Nat. Commun.">
        <title>Genetic determinants of endophytism in the Arabidopsis root mycobiome.</title>
        <authorList>
            <person name="Mesny F."/>
            <person name="Miyauchi S."/>
            <person name="Thiergart T."/>
            <person name="Pickel B."/>
            <person name="Atanasova L."/>
            <person name="Karlsson M."/>
            <person name="Huettel B."/>
            <person name="Barry K.W."/>
            <person name="Haridas S."/>
            <person name="Chen C."/>
            <person name="Bauer D."/>
            <person name="Andreopoulos W."/>
            <person name="Pangilinan J."/>
            <person name="LaButti K."/>
            <person name="Riley R."/>
            <person name="Lipzen A."/>
            <person name="Clum A."/>
            <person name="Drula E."/>
            <person name="Henrissat B."/>
            <person name="Kohler A."/>
            <person name="Grigoriev I.V."/>
            <person name="Martin F.M."/>
            <person name="Hacquard S."/>
        </authorList>
    </citation>
    <scope>NUCLEOTIDE SEQUENCE</scope>
    <source>
        <strain evidence="1">MPI-CAGE-AT-0147</strain>
    </source>
</reference>